<dbReference type="EC" id="2.3.1.18" evidence="3"/>
<dbReference type="InterPro" id="IPR011004">
    <property type="entry name" value="Trimer_LpxA-like_sf"/>
</dbReference>
<name>A0A7M3VHV4_VIBPH</name>
<keyword evidence="2 3" id="KW-0808">Transferase</keyword>
<dbReference type="AlphaFoldDB" id="A0A7M3VHV4"/>
<dbReference type="SUPFAM" id="SSF51161">
    <property type="entry name" value="Trimeric LpxA-like enzymes"/>
    <property type="match status" value="1"/>
</dbReference>
<evidence type="ECO:0000256" key="2">
    <source>
        <dbReference type="ARBA" id="ARBA00022679"/>
    </source>
</evidence>
<dbReference type="GO" id="GO:0008870">
    <property type="term" value="F:galactoside O-acetyltransferase activity"/>
    <property type="evidence" value="ECO:0007669"/>
    <property type="project" value="UniProtKB-EC"/>
</dbReference>
<proteinExistence type="inferred from homology"/>
<dbReference type="PANTHER" id="PTHR23416">
    <property type="entry name" value="SIALIC ACID SYNTHASE-RELATED"/>
    <property type="match status" value="1"/>
</dbReference>
<organism evidence="3">
    <name type="scientific">Vibrio parahaemolyticus</name>
    <dbReference type="NCBI Taxonomy" id="670"/>
    <lineage>
        <taxon>Bacteria</taxon>
        <taxon>Pseudomonadati</taxon>
        <taxon>Pseudomonadota</taxon>
        <taxon>Gammaproteobacteria</taxon>
        <taxon>Vibrionales</taxon>
        <taxon>Vibrionaceae</taxon>
        <taxon>Vibrio</taxon>
    </lineage>
</organism>
<keyword evidence="3" id="KW-0012">Acyltransferase</keyword>
<comment type="similarity">
    <text evidence="1">Belongs to the transferase hexapeptide repeat family.</text>
</comment>
<dbReference type="Pfam" id="PF00132">
    <property type="entry name" value="Hexapep"/>
    <property type="match status" value="1"/>
</dbReference>
<gene>
    <name evidence="3" type="primary">lacA</name>
    <name evidence="3" type="ORF">VP153_00021</name>
</gene>
<dbReference type="GO" id="GO:0005829">
    <property type="term" value="C:cytosol"/>
    <property type="evidence" value="ECO:0007669"/>
    <property type="project" value="TreeGrafter"/>
</dbReference>
<dbReference type="EMBL" id="MT898008">
    <property type="protein sequence ID" value="QOS14846.1"/>
    <property type="molecule type" value="Genomic_DNA"/>
</dbReference>
<dbReference type="PANTHER" id="PTHR23416:SF23">
    <property type="entry name" value="ACETYLTRANSFERASE C18B11.09C-RELATED"/>
    <property type="match status" value="1"/>
</dbReference>
<dbReference type="RefSeq" id="WP_258665784.1">
    <property type="nucleotide sequence ID" value="NZ_JASAMG010000003.1"/>
</dbReference>
<dbReference type="CDD" id="cd04647">
    <property type="entry name" value="LbH_MAT_like"/>
    <property type="match status" value="1"/>
</dbReference>
<accession>A0A7M3VHV4</accession>
<reference evidence="3" key="1">
    <citation type="submission" date="2020-08" db="EMBL/GenBank/DDBJ databases">
        <title>Genetic structure, function and evolution of capsule biosynthesis loci in Vibrio parahaemolyticus.</title>
        <authorList>
            <person name="Li L."/>
            <person name="Bian S."/>
        </authorList>
    </citation>
    <scope>NUCLEOTIDE SEQUENCE</scope>
    <source>
        <strain evidence="3">VP153</strain>
    </source>
</reference>
<sequence length="169" mass="18380">MKKIILFYGHLVRLITIFLPDTPLTMRFRGYLYSFMMKGCGSNFQVSSTSVIRGLQNIIVGDNVYLGPNSYLLSVCEIELSDEVLIAMNTVIVDGNHGEHNGSYRFAKGKRQKVIIGSGTWVAANCVISAGAEIGNGCVIGACCHVNSKIVDKAIVFSNNRSKVAKNEG</sequence>
<evidence type="ECO:0000256" key="1">
    <source>
        <dbReference type="ARBA" id="ARBA00007274"/>
    </source>
</evidence>
<dbReference type="InterPro" id="IPR051159">
    <property type="entry name" value="Hexapeptide_acetyltransf"/>
</dbReference>
<evidence type="ECO:0000313" key="3">
    <source>
        <dbReference type="EMBL" id="QOS14846.1"/>
    </source>
</evidence>
<dbReference type="InterPro" id="IPR001451">
    <property type="entry name" value="Hexapep"/>
</dbReference>
<dbReference type="Pfam" id="PF14602">
    <property type="entry name" value="Hexapep_2"/>
    <property type="match status" value="1"/>
</dbReference>
<protein>
    <submittedName>
        <fullName evidence="3">Galactoside O-acetyltransferase</fullName>
        <ecNumber evidence="3">2.3.1.18</ecNumber>
    </submittedName>
</protein>
<dbReference type="Gene3D" id="2.160.10.10">
    <property type="entry name" value="Hexapeptide repeat proteins"/>
    <property type="match status" value="1"/>
</dbReference>